<reference evidence="3" key="1">
    <citation type="submission" date="2015-09" db="EMBL/GenBank/DDBJ databases">
        <authorList>
            <person name="Daims H."/>
        </authorList>
    </citation>
    <scope>NUCLEOTIDE SEQUENCE [LARGE SCALE GENOMIC DNA]</scope>
</reference>
<dbReference type="Proteomes" id="UP000066284">
    <property type="component" value="Chromosome 1"/>
</dbReference>
<accession>A0A0S4KM47</accession>
<dbReference type="KEGG" id="nio:NITINOP_0540"/>
<keyword evidence="3" id="KW-1185">Reference proteome</keyword>
<name>A0A0S4KM47_9BACT</name>
<dbReference type="AlphaFoldDB" id="A0A0S4KM47"/>
<feature type="region of interest" description="Disordered" evidence="1">
    <location>
        <begin position="1"/>
        <end position="25"/>
    </location>
</feature>
<evidence type="ECO:0000313" key="2">
    <source>
        <dbReference type="EMBL" id="CUQ65516.1"/>
    </source>
</evidence>
<dbReference type="RefSeq" id="WP_062482902.1">
    <property type="nucleotide sequence ID" value="NZ_LN885086.1"/>
</dbReference>
<proteinExistence type="predicted"/>
<dbReference type="EMBL" id="LN885086">
    <property type="protein sequence ID" value="CUQ65516.1"/>
    <property type="molecule type" value="Genomic_DNA"/>
</dbReference>
<evidence type="ECO:0008006" key="4">
    <source>
        <dbReference type="Google" id="ProtNLM"/>
    </source>
</evidence>
<dbReference type="STRING" id="1715989.NITINOP_0540"/>
<evidence type="ECO:0000256" key="1">
    <source>
        <dbReference type="SAM" id="MobiDB-lite"/>
    </source>
</evidence>
<organism evidence="2 3">
    <name type="scientific">Candidatus Nitrospira inopinata</name>
    <dbReference type="NCBI Taxonomy" id="1715989"/>
    <lineage>
        <taxon>Bacteria</taxon>
        <taxon>Pseudomonadati</taxon>
        <taxon>Nitrospirota</taxon>
        <taxon>Nitrospiria</taxon>
        <taxon>Nitrospirales</taxon>
        <taxon>Nitrospiraceae</taxon>
        <taxon>Nitrospira</taxon>
    </lineage>
</organism>
<dbReference type="OrthoDB" id="9811127at2"/>
<dbReference type="Pfam" id="PF11154">
    <property type="entry name" value="DUF2934"/>
    <property type="match status" value="1"/>
</dbReference>
<sequence length="78" mass="8893">MREKKTTKKTGSSKGRSSTAVAAAVSSKPIELPDGMWERIAKKAYELWEQRGRPDGDDLRDWFEAEAIVMEEIHEARE</sequence>
<protein>
    <recommendedName>
        <fullName evidence="4">DUF2934 domain-containing protein</fullName>
    </recommendedName>
</protein>
<gene>
    <name evidence="2" type="ORF">NITINOP_0540</name>
</gene>
<evidence type="ECO:0000313" key="3">
    <source>
        <dbReference type="Proteomes" id="UP000066284"/>
    </source>
</evidence>
<feature type="compositionally biased region" description="Low complexity" evidence="1">
    <location>
        <begin position="9"/>
        <end position="25"/>
    </location>
</feature>
<dbReference type="InterPro" id="IPR021327">
    <property type="entry name" value="DUF2934"/>
</dbReference>